<dbReference type="STRING" id="569365.A0A0D2C6C2"/>
<dbReference type="AlphaFoldDB" id="A0A0D2C6C2"/>
<evidence type="ECO:0008006" key="4">
    <source>
        <dbReference type="Google" id="ProtNLM"/>
    </source>
</evidence>
<accession>A0A0D2C6C2</accession>
<dbReference type="VEuPathDB" id="FungiDB:PV07_09131"/>
<dbReference type="Proteomes" id="UP000054466">
    <property type="component" value="Unassembled WGS sequence"/>
</dbReference>
<organism evidence="2 3">
    <name type="scientific">Cladophialophora immunda</name>
    <dbReference type="NCBI Taxonomy" id="569365"/>
    <lineage>
        <taxon>Eukaryota</taxon>
        <taxon>Fungi</taxon>
        <taxon>Dikarya</taxon>
        <taxon>Ascomycota</taxon>
        <taxon>Pezizomycotina</taxon>
        <taxon>Eurotiomycetes</taxon>
        <taxon>Chaetothyriomycetidae</taxon>
        <taxon>Chaetothyriales</taxon>
        <taxon>Herpotrichiellaceae</taxon>
        <taxon>Cladophialophora</taxon>
    </lineage>
</organism>
<sequence>MPHNAHDARRDSSHHGHHANHTDIATTIDDIISNLSEIAIEEETEPNGKARYVLGNRNRDDDEDDDYVWENNPIVKRFDGDLRHQYLAYISKINDSQCRAGDLAEFVKPGVVHNGSDPMSVDEYASLISDSKRDLPGLHFEVDMLIVEKNQSLISPTTSPTPATAAKSTSTAGTPSKKDDSAHKCDGSVAARLKLTYKPTPTTQDTFYEHVFYALEQGKICRVWSLLDGAGLKWKEKRDGGTRTQG</sequence>
<dbReference type="HOGENOM" id="CLU_103411_0_0_1"/>
<evidence type="ECO:0000313" key="2">
    <source>
        <dbReference type="EMBL" id="KIW26000.1"/>
    </source>
</evidence>
<dbReference type="Gene3D" id="3.10.450.50">
    <property type="match status" value="1"/>
</dbReference>
<feature type="region of interest" description="Disordered" evidence="1">
    <location>
        <begin position="1"/>
        <end position="22"/>
    </location>
</feature>
<reference evidence="2 3" key="1">
    <citation type="submission" date="2015-01" db="EMBL/GenBank/DDBJ databases">
        <title>The Genome Sequence of Cladophialophora immunda CBS83496.</title>
        <authorList>
            <consortium name="The Broad Institute Genomics Platform"/>
            <person name="Cuomo C."/>
            <person name="de Hoog S."/>
            <person name="Gorbushina A."/>
            <person name="Stielow B."/>
            <person name="Teixiera M."/>
            <person name="Abouelleil A."/>
            <person name="Chapman S.B."/>
            <person name="Priest M."/>
            <person name="Young S.K."/>
            <person name="Wortman J."/>
            <person name="Nusbaum C."/>
            <person name="Birren B."/>
        </authorList>
    </citation>
    <scope>NUCLEOTIDE SEQUENCE [LARGE SCALE GENOMIC DNA]</scope>
    <source>
        <strain evidence="2 3">CBS 83496</strain>
    </source>
</reference>
<feature type="compositionally biased region" description="Basic and acidic residues" evidence="1">
    <location>
        <begin position="1"/>
        <end position="14"/>
    </location>
</feature>
<protein>
    <recommendedName>
        <fullName evidence="4">SnoaL-like domain-containing protein</fullName>
    </recommendedName>
</protein>
<proteinExistence type="predicted"/>
<dbReference type="RefSeq" id="XP_016246216.1">
    <property type="nucleotide sequence ID" value="XM_016396360.1"/>
</dbReference>
<feature type="region of interest" description="Disordered" evidence="1">
    <location>
        <begin position="153"/>
        <end position="184"/>
    </location>
</feature>
<evidence type="ECO:0000313" key="3">
    <source>
        <dbReference type="Proteomes" id="UP000054466"/>
    </source>
</evidence>
<name>A0A0D2C6C2_9EURO</name>
<keyword evidence="3" id="KW-1185">Reference proteome</keyword>
<evidence type="ECO:0000256" key="1">
    <source>
        <dbReference type="SAM" id="MobiDB-lite"/>
    </source>
</evidence>
<dbReference type="OrthoDB" id="2830113at2759"/>
<dbReference type="GeneID" id="27348325"/>
<gene>
    <name evidence="2" type="ORF">PV07_09131</name>
</gene>
<dbReference type="EMBL" id="KN847044">
    <property type="protein sequence ID" value="KIW26000.1"/>
    <property type="molecule type" value="Genomic_DNA"/>
</dbReference>
<feature type="compositionally biased region" description="Low complexity" evidence="1">
    <location>
        <begin position="155"/>
        <end position="175"/>
    </location>
</feature>